<comment type="caution">
    <text evidence="1">The sequence shown here is derived from an EMBL/GenBank/DDBJ whole genome shotgun (WGS) entry which is preliminary data.</text>
</comment>
<keyword evidence="2" id="KW-1185">Reference proteome</keyword>
<dbReference type="Proteomes" id="UP000790377">
    <property type="component" value="Unassembled WGS sequence"/>
</dbReference>
<protein>
    <submittedName>
        <fullName evidence="1">Kinase-like protein</fullName>
    </submittedName>
</protein>
<evidence type="ECO:0000313" key="1">
    <source>
        <dbReference type="EMBL" id="KAH7905820.1"/>
    </source>
</evidence>
<proteinExistence type="predicted"/>
<accession>A0ACB7ZXN7</accession>
<dbReference type="EMBL" id="MU268117">
    <property type="protein sequence ID" value="KAH7905820.1"/>
    <property type="molecule type" value="Genomic_DNA"/>
</dbReference>
<gene>
    <name evidence="1" type="ORF">BJ138DRAFT_1175107</name>
</gene>
<sequence>MNIIRVDGRFRLQEKLGDGSYDVINNKEVAIKLEPCNRCPSSLEHEFSVLKKLEGGVGFPQPIWFGRESAYYALVLDNLGASLHNILASQGHQFSLCDILTLGNQLISRLEFMHSRNYIHRDIKPTNILIGHGDFKNTTFLIDFGISKEFRDSATRAHIPFHQNHSFVGTPAFTSINHHLGFESGRRDDIESLAYTLIYLLCGSLPWFNKDTPSLSNDAILKLKQDIPAEILCCGIPLEFATLLTYSRSVKFAQKPDYNYLHALLQNYDIIDWAVQRRRWVTVTSNCRVKNTRSLSERCIGRRAAGASSRGASRNLSLQLDRQYPSTCKINSRHWLHQAKTRFLSLFKGVPLV</sequence>
<reference evidence="1" key="1">
    <citation type="journal article" date="2021" name="New Phytol.">
        <title>Evolutionary innovations through gain and loss of genes in the ectomycorrhizal Boletales.</title>
        <authorList>
            <person name="Wu G."/>
            <person name="Miyauchi S."/>
            <person name="Morin E."/>
            <person name="Kuo A."/>
            <person name="Drula E."/>
            <person name="Varga T."/>
            <person name="Kohler A."/>
            <person name="Feng B."/>
            <person name="Cao Y."/>
            <person name="Lipzen A."/>
            <person name="Daum C."/>
            <person name="Hundley H."/>
            <person name="Pangilinan J."/>
            <person name="Johnson J."/>
            <person name="Barry K."/>
            <person name="LaButti K."/>
            <person name="Ng V."/>
            <person name="Ahrendt S."/>
            <person name="Min B."/>
            <person name="Choi I.G."/>
            <person name="Park H."/>
            <person name="Plett J.M."/>
            <person name="Magnuson J."/>
            <person name="Spatafora J.W."/>
            <person name="Nagy L.G."/>
            <person name="Henrissat B."/>
            <person name="Grigoriev I.V."/>
            <person name="Yang Z.L."/>
            <person name="Xu J."/>
            <person name="Martin F.M."/>
        </authorList>
    </citation>
    <scope>NUCLEOTIDE SEQUENCE</scope>
    <source>
        <strain evidence="1">ATCC 28755</strain>
    </source>
</reference>
<organism evidence="1 2">
    <name type="scientific">Hygrophoropsis aurantiaca</name>
    <dbReference type="NCBI Taxonomy" id="72124"/>
    <lineage>
        <taxon>Eukaryota</taxon>
        <taxon>Fungi</taxon>
        <taxon>Dikarya</taxon>
        <taxon>Basidiomycota</taxon>
        <taxon>Agaricomycotina</taxon>
        <taxon>Agaricomycetes</taxon>
        <taxon>Agaricomycetidae</taxon>
        <taxon>Boletales</taxon>
        <taxon>Coniophorineae</taxon>
        <taxon>Hygrophoropsidaceae</taxon>
        <taxon>Hygrophoropsis</taxon>
    </lineage>
</organism>
<evidence type="ECO:0000313" key="2">
    <source>
        <dbReference type="Proteomes" id="UP000790377"/>
    </source>
</evidence>
<name>A0ACB7ZXN7_9AGAM</name>